<dbReference type="Proteomes" id="UP000001036">
    <property type="component" value="Chromosome"/>
</dbReference>
<protein>
    <submittedName>
        <fullName evidence="2">Uncharacterized protein</fullName>
    </submittedName>
</protein>
<evidence type="ECO:0000313" key="3">
    <source>
        <dbReference type="Proteomes" id="UP000001036"/>
    </source>
</evidence>
<feature type="transmembrane region" description="Helical" evidence="1">
    <location>
        <begin position="53"/>
        <end position="73"/>
    </location>
</feature>
<keyword evidence="1" id="KW-1133">Transmembrane helix</keyword>
<gene>
    <name evidence="2" type="ordered locus">CJA_3122</name>
</gene>
<dbReference type="STRING" id="498211.CJA_3122"/>
<keyword evidence="3" id="KW-1185">Reference proteome</keyword>
<feature type="transmembrane region" description="Helical" evidence="1">
    <location>
        <begin position="28"/>
        <end position="47"/>
    </location>
</feature>
<dbReference type="KEGG" id="cja:CJA_3122"/>
<proteinExistence type="predicted"/>
<reference evidence="2 3" key="1">
    <citation type="journal article" date="2008" name="J. Bacteriol.">
        <title>Insights into plant cell wall degradation from the genome sequence of the soil bacterium Cellvibrio japonicus.</title>
        <authorList>
            <person name="Deboy R.T."/>
            <person name="Mongodin E.F."/>
            <person name="Fouts D.E."/>
            <person name="Tailford L.E."/>
            <person name="Khouri H."/>
            <person name="Emerson J.B."/>
            <person name="Mohamoud Y."/>
            <person name="Watkins K."/>
            <person name="Henrissat B."/>
            <person name="Gilbert H.J."/>
            <person name="Nelson K.E."/>
        </authorList>
    </citation>
    <scope>NUCLEOTIDE SEQUENCE [LARGE SCALE GENOMIC DNA]</scope>
    <source>
        <strain evidence="2 3">Ueda107</strain>
    </source>
</reference>
<name>B3PDR9_CELJU</name>
<organism evidence="2 3">
    <name type="scientific">Cellvibrio japonicus (strain Ueda107)</name>
    <name type="common">Pseudomonas fluorescens subsp. cellulosa</name>
    <dbReference type="NCBI Taxonomy" id="498211"/>
    <lineage>
        <taxon>Bacteria</taxon>
        <taxon>Pseudomonadati</taxon>
        <taxon>Pseudomonadota</taxon>
        <taxon>Gammaproteobacteria</taxon>
        <taxon>Cellvibrionales</taxon>
        <taxon>Cellvibrionaceae</taxon>
        <taxon>Cellvibrio</taxon>
    </lineage>
</organism>
<dbReference type="AlphaFoldDB" id="B3PDR9"/>
<dbReference type="HOGENOM" id="CLU_2272349_0_0_6"/>
<sequence>MKEIGLSKDTHNKSSLRDRYNALNQHSLFYRLFHLAPIFLLIFLPVFGYKITFPVAIILLLSPFVISVLALLIKVDKKIDILFEGISLQQEFSGTKKDGINE</sequence>
<keyword evidence="1" id="KW-0472">Membrane</keyword>
<accession>B3PDR9</accession>
<dbReference type="RefSeq" id="WP_012488700.1">
    <property type="nucleotide sequence ID" value="NC_010995.1"/>
</dbReference>
<dbReference type="EMBL" id="CP000934">
    <property type="protein sequence ID" value="ACE84875.1"/>
    <property type="molecule type" value="Genomic_DNA"/>
</dbReference>
<evidence type="ECO:0000256" key="1">
    <source>
        <dbReference type="SAM" id="Phobius"/>
    </source>
</evidence>
<keyword evidence="1" id="KW-0812">Transmembrane</keyword>
<evidence type="ECO:0000313" key="2">
    <source>
        <dbReference type="EMBL" id="ACE84875.1"/>
    </source>
</evidence>